<dbReference type="CDD" id="cd00090">
    <property type="entry name" value="HTH_ARSR"/>
    <property type="match status" value="1"/>
</dbReference>
<evidence type="ECO:0000256" key="3">
    <source>
        <dbReference type="ARBA" id="ARBA00023163"/>
    </source>
</evidence>
<dbReference type="Gene3D" id="1.10.10.10">
    <property type="entry name" value="Winged helix-like DNA-binding domain superfamily/Winged helix DNA-binding domain"/>
    <property type="match status" value="1"/>
</dbReference>
<evidence type="ECO:0000256" key="1">
    <source>
        <dbReference type="ARBA" id="ARBA00023015"/>
    </source>
</evidence>
<dbReference type="PANTHER" id="PTHR33154">
    <property type="entry name" value="TRANSCRIPTIONAL REGULATOR, ARSR FAMILY"/>
    <property type="match status" value="1"/>
</dbReference>
<sequence>MLMEDLRHPGRDELRIESVIAALDHPIRLRVVRTLASAEREMTCTEILPDMTKSSASHHWKVLRENGIVEQRRDGRFLFQRLRRDDLDARFPGIIDAVIAPA</sequence>
<accession>A0ABQ1UCC4</accession>
<name>A0ABQ1UCC4_9NOCA</name>
<keyword evidence="6" id="KW-1185">Reference proteome</keyword>
<comment type="caution">
    <text evidence="5">The sequence shown here is derived from an EMBL/GenBank/DDBJ whole genome shotgun (WGS) entry which is preliminary data.</text>
</comment>
<reference evidence="6" key="1">
    <citation type="journal article" date="2019" name="Int. J. Syst. Evol. Microbiol.">
        <title>The Global Catalogue of Microorganisms (GCM) 10K type strain sequencing project: providing services to taxonomists for standard genome sequencing and annotation.</title>
        <authorList>
            <consortium name="The Broad Institute Genomics Platform"/>
            <consortium name="The Broad Institute Genome Sequencing Center for Infectious Disease"/>
            <person name="Wu L."/>
            <person name="Ma J."/>
        </authorList>
    </citation>
    <scope>NUCLEOTIDE SEQUENCE [LARGE SCALE GENOMIC DNA]</scope>
    <source>
        <strain evidence="6">CCM 7855</strain>
    </source>
</reference>
<evidence type="ECO:0000259" key="4">
    <source>
        <dbReference type="PROSITE" id="PS50987"/>
    </source>
</evidence>
<gene>
    <name evidence="5" type="ORF">GCM10007298_07990</name>
</gene>
<dbReference type="Proteomes" id="UP000632454">
    <property type="component" value="Unassembled WGS sequence"/>
</dbReference>
<dbReference type="InterPro" id="IPR001845">
    <property type="entry name" value="HTH_ArsR_DNA-bd_dom"/>
</dbReference>
<organism evidence="5 6">
    <name type="scientific">Williamsia phyllosphaerae</name>
    <dbReference type="NCBI Taxonomy" id="885042"/>
    <lineage>
        <taxon>Bacteria</taxon>
        <taxon>Bacillati</taxon>
        <taxon>Actinomycetota</taxon>
        <taxon>Actinomycetes</taxon>
        <taxon>Mycobacteriales</taxon>
        <taxon>Nocardiaceae</taxon>
        <taxon>Williamsia</taxon>
    </lineage>
</organism>
<evidence type="ECO:0000256" key="2">
    <source>
        <dbReference type="ARBA" id="ARBA00023125"/>
    </source>
</evidence>
<keyword evidence="2" id="KW-0238">DNA-binding</keyword>
<evidence type="ECO:0000313" key="5">
    <source>
        <dbReference type="EMBL" id="GGF14379.1"/>
    </source>
</evidence>
<dbReference type="InterPro" id="IPR036390">
    <property type="entry name" value="WH_DNA-bd_sf"/>
</dbReference>
<dbReference type="EMBL" id="BMCS01000001">
    <property type="protein sequence ID" value="GGF14379.1"/>
    <property type="molecule type" value="Genomic_DNA"/>
</dbReference>
<feature type="domain" description="HTH arsR-type" evidence="4">
    <location>
        <begin position="8"/>
        <end position="102"/>
    </location>
</feature>
<dbReference type="Pfam" id="PF12840">
    <property type="entry name" value="HTH_20"/>
    <property type="match status" value="1"/>
</dbReference>
<dbReference type="PANTHER" id="PTHR33154:SF12">
    <property type="entry name" value="TRANSCRIPTIONAL REGULATORY PROTEIN"/>
    <property type="match status" value="1"/>
</dbReference>
<dbReference type="SUPFAM" id="SSF46785">
    <property type="entry name" value="Winged helix' DNA-binding domain"/>
    <property type="match status" value="1"/>
</dbReference>
<dbReference type="InterPro" id="IPR036388">
    <property type="entry name" value="WH-like_DNA-bd_sf"/>
</dbReference>
<proteinExistence type="predicted"/>
<dbReference type="PROSITE" id="PS50987">
    <property type="entry name" value="HTH_ARSR_2"/>
    <property type="match status" value="1"/>
</dbReference>
<protein>
    <submittedName>
        <fullName evidence="5">Transcriptional regulator</fullName>
    </submittedName>
</protein>
<evidence type="ECO:0000313" key="6">
    <source>
        <dbReference type="Proteomes" id="UP000632454"/>
    </source>
</evidence>
<dbReference type="InterPro" id="IPR051081">
    <property type="entry name" value="HTH_MetalResp_TranReg"/>
</dbReference>
<keyword evidence="1" id="KW-0805">Transcription regulation</keyword>
<keyword evidence="3" id="KW-0804">Transcription</keyword>
<dbReference type="PRINTS" id="PR00778">
    <property type="entry name" value="HTHARSR"/>
</dbReference>
<dbReference type="SMART" id="SM00418">
    <property type="entry name" value="HTH_ARSR"/>
    <property type="match status" value="1"/>
</dbReference>
<dbReference type="InterPro" id="IPR011991">
    <property type="entry name" value="ArsR-like_HTH"/>
</dbReference>